<keyword evidence="2" id="KW-1185">Reference proteome</keyword>
<reference evidence="2" key="1">
    <citation type="journal article" date="2019" name="Int. J. Syst. Evol. Microbiol.">
        <title>The Global Catalogue of Microorganisms (GCM) 10K type strain sequencing project: providing services to taxonomists for standard genome sequencing and annotation.</title>
        <authorList>
            <consortium name="The Broad Institute Genomics Platform"/>
            <consortium name="The Broad Institute Genome Sequencing Center for Infectious Disease"/>
            <person name="Wu L."/>
            <person name="Ma J."/>
        </authorList>
    </citation>
    <scope>NUCLEOTIDE SEQUENCE [LARGE SCALE GENOMIC DNA]</scope>
    <source>
        <strain evidence="2">NBRC 101365</strain>
    </source>
</reference>
<dbReference type="Proteomes" id="UP001156882">
    <property type="component" value="Unassembled WGS sequence"/>
</dbReference>
<sequence length="64" mass="7024">MSKRRCRDRAQLKLEFNNPIPQSPIGKDVKGLVEALADLLMAAIGQPLPETRTVKGGVDEQDHA</sequence>
<dbReference type="EMBL" id="BSPC01000039">
    <property type="protein sequence ID" value="GLS21025.1"/>
    <property type="molecule type" value="Genomic_DNA"/>
</dbReference>
<proteinExistence type="predicted"/>
<comment type="caution">
    <text evidence="1">The sequence shown here is derived from an EMBL/GenBank/DDBJ whole genome shotgun (WGS) entry which is preliminary data.</text>
</comment>
<organism evidence="1 2">
    <name type="scientific">Labrys miyagiensis</name>
    <dbReference type="NCBI Taxonomy" id="346912"/>
    <lineage>
        <taxon>Bacteria</taxon>
        <taxon>Pseudomonadati</taxon>
        <taxon>Pseudomonadota</taxon>
        <taxon>Alphaproteobacteria</taxon>
        <taxon>Hyphomicrobiales</taxon>
        <taxon>Xanthobacteraceae</taxon>
        <taxon>Labrys</taxon>
    </lineage>
</organism>
<evidence type="ECO:0000313" key="1">
    <source>
        <dbReference type="EMBL" id="GLS21025.1"/>
    </source>
</evidence>
<name>A0ABQ6CQ55_9HYPH</name>
<gene>
    <name evidence="1" type="ORF">GCM10007874_40420</name>
</gene>
<accession>A0ABQ6CQ55</accession>
<evidence type="ECO:0000313" key="2">
    <source>
        <dbReference type="Proteomes" id="UP001156882"/>
    </source>
</evidence>
<protein>
    <submittedName>
        <fullName evidence="1">Uncharacterized protein</fullName>
    </submittedName>
</protein>